<keyword evidence="1" id="KW-0812">Transmembrane</keyword>
<proteinExistence type="predicted"/>
<accession>A0A316DK12</accession>
<evidence type="ECO:0000313" key="2">
    <source>
        <dbReference type="EMBL" id="PWK17609.1"/>
    </source>
</evidence>
<dbReference type="Proteomes" id="UP000245489">
    <property type="component" value="Unassembled WGS sequence"/>
</dbReference>
<keyword evidence="3" id="KW-1185">Reference proteome</keyword>
<name>A0A316DK12_9BACT</name>
<comment type="caution">
    <text evidence="2">The sequence shown here is derived from an EMBL/GenBank/DDBJ whole genome shotgun (WGS) entry which is preliminary data.</text>
</comment>
<evidence type="ECO:0000256" key="1">
    <source>
        <dbReference type="SAM" id="Phobius"/>
    </source>
</evidence>
<organism evidence="2 3">
    <name type="scientific">Arcicella aurantiaca</name>
    <dbReference type="NCBI Taxonomy" id="591202"/>
    <lineage>
        <taxon>Bacteria</taxon>
        <taxon>Pseudomonadati</taxon>
        <taxon>Bacteroidota</taxon>
        <taxon>Cytophagia</taxon>
        <taxon>Cytophagales</taxon>
        <taxon>Flectobacillaceae</taxon>
        <taxon>Arcicella</taxon>
    </lineage>
</organism>
<feature type="transmembrane region" description="Helical" evidence="1">
    <location>
        <begin position="49"/>
        <end position="68"/>
    </location>
</feature>
<protein>
    <submittedName>
        <fullName evidence="2">Uncharacterized protein</fullName>
    </submittedName>
</protein>
<keyword evidence="1" id="KW-1133">Transmembrane helix</keyword>
<gene>
    <name evidence="2" type="ORF">LV89_04325</name>
</gene>
<dbReference type="EMBL" id="QGGO01000034">
    <property type="protein sequence ID" value="PWK17609.1"/>
    <property type="molecule type" value="Genomic_DNA"/>
</dbReference>
<dbReference type="OrthoDB" id="9914124at2"/>
<feature type="transmembrane region" description="Helical" evidence="1">
    <location>
        <begin position="7"/>
        <end position="29"/>
    </location>
</feature>
<dbReference type="RefSeq" id="WP_109744983.1">
    <property type="nucleotide sequence ID" value="NZ_QGGO01000034.1"/>
</dbReference>
<reference evidence="2 3" key="1">
    <citation type="submission" date="2018-05" db="EMBL/GenBank/DDBJ databases">
        <title>Genomic Encyclopedia of Archaeal and Bacterial Type Strains, Phase II (KMG-II): from individual species to whole genera.</title>
        <authorList>
            <person name="Goeker M."/>
        </authorList>
    </citation>
    <scope>NUCLEOTIDE SEQUENCE [LARGE SCALE GENOMIC DNA]</scope>
    <source>
        <strain evidence="2 3">DSM 22214</strain>
    </source>
</reference>
<keyword evidence="1" id="KW-0472">Membrane</keyword>
<evidence type="ECO:0000313" key="3">
    <source>
        <dbReference type="Proteomes" id="UP000245489"/>
    </source>
</evidence>
<sequence length="76" mass="8751">MKRNKTIATIMFVVAMIFFHYHSTGHYLWALLGIKTPYPLDPVEGWWAFLKGVLPVVALWIIFFAGVISKNKKTIL</sequence>
<dbReference type="AlphaFoldDB" id="A0A316DK12"/>